<feature type="region of interest" description="Disordered" evidence="1">
    <location>
        <begin position="158"/>
        <end position="180"/>
    </location>
</feature>
<feature type="region of interest" description="Disordered" evidence="1">
    <location>
        <begin position="52"/>
        <end position="73"/>
    </location>
</feature>
<evidence type="ECO:0000256" key="1">
    <source>
        <dbReference type="SAM" id="MobiDB-lite"/>
    </source>
</evidence>
<feature type="compositionally biased region" description="Polar residues" evidence="1">
    <location>
        <begin position="538"/>
        <end position="552"/>
    </location>
</feature>
<dbReference type="Proteomes" id="UP000194127">
    <property type="component" value="Unassembled WGS sequence"/>
</dbReference>
<proteinExistence type="predicted"/>
<evidence type="ECO:0000313" key="3">
    <source>
        <dbReference type="Proteomes" id="UP000194127"/>
    </source>
</evidence>
<name>A0A1X6N7N6_9APHY</name>
<feature type="region of interest" description="Disordered" evidence="1">
    <location>
        <begin position="797"/>
        <end position="886"/>
    </location>
</feature>
<feature type="compositionally biased region" description="Pro residues" evidence="1">
    <location>
        <begin position="797"/>
        <end position="811"/>
    </location>
</feature>
<feature type="region of interest" description="Disordered" evidence="1">
    <location>
        <begin position="422"/>
        <end position="444"/>
    </location>
</feature>
<gene>
    <name evidence="2" type="ORF">POSPLADRAFT_1055103</name>
</gene>
<organism evidence="2 3">
    <name type="scientific">Postia placenta MAD-698-R-SB12</name>
    <dbReference type="NCBI Taxonomy" id="670580"/>
    <lineage>
        <taxon>Eukaryota</taxon>
        <taxon>Fungi</taxon>
        <taxon>Dikarya</taxon>
        <taxon>Basidiomycota</taxon>
        <taxon>Agaricomycotina</taxon>
        <taxon>Agaricomycetes</taxon>
        <taxon>Polyporales</taxon>
        <taxon>Adustoporiaceae</taxon>
        <taxon>Rhodonia</taxon>
    </lineage>
</organism>
<feature type="compositionally biased region" description="Low complexity" evidence="1">
    <location>
        <begin position="863"/>
        <end position="872"/>
    </location>
</feature>
<feature type="compositionally biased region" description="Pro residues" evidence="1">
    <location>
        <begin position="873"/>
        <end position="884"/>
    </location>
</feature>
<dbReference type="GeneID" id="36325554"/>
<protein>
    <submittedName>
        <fullName evidence="2">Uncharacterized protein</fullName>
    </submittedName>
</protein>
<dbReference type="EMBL" id="KZ110594">
    <property type="protein sequence ID" value="OSX64486.1"/>
    <property type="molecule type" value="Genomic_DNA"/>
</dbReference>
<sequence>MFMTSTRHVSASILLRKQPAALSLDHSLSLSASVCTSLDRFHPCSGASLTGRVKADPSRMHPGPHGAARCSPRPARIPPSHAYRPLLTHSAASPPSAPAPVVPATCKAVLGRVSVPAPVSISSFYGRLCHPRLPALAPPANPTSPDAVEGTRCAVTASTRPPFTSLGAPSSRLPAPASSSSISHARSLRLRLSLASARRSLSPPPRTRPRARRIAANSHTLQTLCLPLAHVSFLNTRARVQIPRITVSPSHSRSLHFSRIPARAVCNLPISAQQVHDLQPAPAPASPNGIRPTHPAPLRHARRRTRFRSRTTPSITPAPALPSIIFTPYAHQPFNVGPWYLQHTKHDPTHGHFLSRVTAPSPAAYLTQHPHPNYAHLRRGARLGFSRVAASGPDMHPCTDSASMAGRARAAPMSASCRVFRTRAAGSRPPGNPPAGQHARRRRSREILHAQGKACASTHGTSCPPARRGCFPRRLRDAMTASALVTVGTGNSDGVSRQRAAPVCRMTGRRECADRRGCSAAQCKQQTRREVFGRAGQSVHTPCPSVNRTTSAGPHAVPRLRTEYDHYARPSCGITRPYAGVHDAHPAHIDALITSFAVLCCDTGRLTGCGQKAPGVCCVPSRCVVARRPRVQRLLNGPGCRVCHLPSVRGDACRARYSTAPTPVCSAPHAARRTPHVHACRPHGIKSPDARRAETVRVSLVTSPISQGLASSACGDLSGPPHGQSIRRLALPAAALVVSGVLVLVTLGAGTRASLSNDGLLDSLAQPTMLSSRPAAPLDMPSDLPGPPPMVDLCIPPSRPALSDPPDPPDAATPVLPRATATTRSARRLPSGGRTTLSRELLPPPPHAMTPRAVLKQTDGALSSVPSVSRSPVTPPLPGHPPSSPDFVHRTLGMQREKDGVAHAPELARCPPVQRAPVPHNTQSVQ</sequence>
<feature type="compositionally biased region" description="Low complexity" evidence="1">
    <location>
        <begin position="812"/>
        <end position="831"/>
    </location>
</feature>
<evidence type="ECO:0000313" key="2">
    <source>
        <dbReference type="EMBL" id="OSX64486.1"/>
    </source>
</evidence>
<feature type="region of interest" description="Disordered" evidence="1">
    <location>
        <begin position="534"/>
        <end position="554"/>
    </location>
</feature>
<feature type="region of interest" description="Disordered" evidence="1">
    <location>
        <begin position="898"/>
        <end position="926"/>
    </location>
</feature>
<dbReference type="RefSeq" id="XP_024341280.1">
    <property type="nucleotide sequence ID" value="XM_024480604.1"/>
</dbReference>
<keyword evidence="3" id="KW-1185">Reference proteome</keyword>
<accession>A0A1X6N7N6</accession>
<reference evidence="2 3" key="1">
    <citation type="submission" date="2017-04" db="EMBL/GenBank/DDBJ databases">
        <title>Genome Sequence of the Model Brown-Rot Fungus Postia placenta SB12.</title>
        <authorList>
            <consortium name="DOE Joint Genome Institute"/>
            <person name="Gaskell J."/>
            <person name="Kersten P."/>
            <person name="Larrondo L.F."/>
            <person name="Canessa P."/>
            <person name="Martinez D."/>
            <person name="Hibbett D."/>
            <person name="Schmoll M."/>
            <person name="Kubicek C.P."/>
            <person name="Martinez A.T."/>
            <person name="Yadav J."/>
            <person name="Master E."/>
            <person name="Magnuson J.K."/>
            <person name="James T."/>
            <person name="Yaver D."/>
            <person name="Berka R."/>
            <person name="Labutti K."/>
            <person name="Lipzen A."/>
            <person name="Aerts A."/>
            <person name="Barry K."/>
            <person name="Henrissat B."/>
            <person name="Blanchette R."/>
            <person name="Grigoriev I."/>
            <person name="Cullen D."/>
        </authorList>
    </citation>
    <scope>NUCLEOTIDE SEQUENCE [LARGE SCALE GENOMIC DNA]</scope>
    <source>
        <strain evidence="2 3">MAD-698-R-SB12</strain>
    </source>
</reference>
<dbReference type="AlphaFoldDB" id="A0A1X6N7N6"/>
<feature type="compositionally biased region" description="Low complexity" evidence="1">
    <location>
        <begin position="165"/>
        <end position="180"/>
    </location>
</feature>